<organism evidence="1 2">
    <name type="scientific">Fimbriimonas ginsengisoli Gsoil 348</name>
    <dbReference type="NCBI Taxonomy" id="661478"/>
    <lineage>
        <taxon>Bacteria</taxon>
        <taxon>Bacillati</taxon>
        <taxon>Armatimonadota</taxon>
        <taxon>Fimbriimonadia</taxon>
        <taxon>Fimbriimonadales</taxon>
        <taxon>Fimbriimonadaceae</taxon>
        <taxon>Fimbriimonas</taxon>
    </lineage>
</organism>
<dbReference type="Pfam" id="PF13730">
    <property type="entry name" value="HTH_36"/>
    <property type="match status" value="1"/>
</dbReference>
<dbReference type="InterPro" id="IPR036388">
    <property type="entry name" value="WH-like_DNA-bd_sf"/>
</dbReference>
<evidence type="ECO:0000313" key="2">
    <source>
        <dbReference type="Proteomes" id="UP000027982"/>
    </source>
</evidence>
<evidence type="ECO:0000313" key="1">
    <source>
        <dbReference type="EMBL" id="AIE85496.1"/>
    </source>
</evidence>
<dbReference type="HOGENOM" id="CLU_2408937_0_0_0"/>
<dbReference type="InterPro" id="IPR036390">
    <property type="entry name" value="WH_DNA-bd_sf"/>
</dbReference>
<dbReference type="AlphaFoldDB" id="A0A068NPZ6"/>
<protein>
    <submittedName>
        <fullName evidence="1">AsnC family transcriptional regulator</fullName>
    </submittedName>
</protein>
<name>A0A068NPZ6_FIMGI</name>
<reference evidence="1 2" key="1">
    <citation type="journal article" date="2014" name="PLoS ONE">
        <title>The first complete genome sequence of the class fimbriimonadia in the phylum armatimonadetes.</title>
        <authorList>
            <person name="Hu Z.Y."/>
            <person name="Wang Y.Z."/>
            <person name="Im W.T."/>
            <person name="Wang S.Y."/>
            <person name="Zhao G.P."/>
            <person name="Zheng H.J."/>
            <person name="Quan Z.X."/>
        </authorList>
    </citation>
    <scope>NUCLEOTIDE SEQUENCE [LARGE SCALE GENOMIC DNA]</scope>
    <source>
        <strain evidence="1">Gsoil 348</strain>
    </source>
</reference>
<proteinExistence type="predicted"/>
<dbReference type="KEGG" id="fgi:OP10G_2128"/>
<dbReference type="SUPFAM" id="SSF46785">
    <property type="entry name" value="Winged helix' DNA-binding domain"/>
    <property type="match status" value="1"/>
</dbReference>
<sequence length="92" mass="10811">MLIVHLMQHKWDAKAPYPGFETLAKRMGMTSTAVRNHARSLEKKGYLKREPRVSQTNRFHLDGLFRKLEAYIEAHPPKQKRSEFKLDLSAFE</sequence>
<dbReference type="EMBL" id="CP007139">
    <property type="protein sequence ID" value="AIE85496.1"/>
    <property type="molecule type" value="Genomic_DNA"/>
</dbReference>
<gene>
    <name evidence="1" type="ORF">OP10G_2128</name>
</gene>
<keyword evidence="2" id="KW-1185">Reference proteome</keyword>
<accession>A0A068NPZ6</accession>
<dbReference type="Gene3D" id="1.10.10.10">
    <property type="entry name" value="Winged helix-like DNA-binding domain superfamily/Winged helix DNA-binding domain"/>
    <property type="match status" value="1"/>
</dbReference>
<dbReference type="Proteomes" id="UP000027982">
    <property type="component" value="Chromosome"/>
</dbReference>